<feature type="compositionally biased region" description="Basic and acidic residues" evidence="1">
    <location>
        <begin position="220"/>
        <end position="231"/>
    </location>
</feature>
<dbReference type="OrthoDB" id="10064600at2759"/>
<dbReference type="EMBL" id="HACA01016637">
    <property type="protein sequence ID" value="CDW33998.1"/>
    <property type="molecule type" value="Transcribed_RNA"/>
</dbReference>
<protein>
    <submittedName>
        <fullName evidence="2">Putative LOC100878358 [Megachile rotundata]</fullName>
    </submittedName>
</protein>
<reference evidence="2" key="1">
    <citation type="submission" date="2014-05" db="EMBL/GenBank/DDBJ databases">
        <authorList>
            <person name="Chronopoulou M."/>
        </authorList>
    </citation>
    <scope>NUCLEOTIDE SEQUENCE</scope>
    <source>
        <tissue evidence="2">Whole organism</tissue>
    </source>
</reference>
<dbReference type="AlphaFoldDB" id="A0A0K2U6Z4"/>
<organism evidence="2">
    <name type="scientific">Lepeophtheirus salmonis</name>
    <name type="common">Salmon louse</name>
    <name type="synonym">Caligus salmonis</name>
    <dbReference type="NCBI Taxonomy" id="72036"/>
    <lineage>
        <taxon>Eukaryota</taxon>
        <taxon>Metazoa</taxon>
        <taxon>Ecdysozoa</taxon>
        <taxon>Arthropoda</taxon>
        <taxon>Crustacea</taxon>
        <taxon>Multicrustacea</taxon>
        <taxon>Hexanauplia</taxon>
        <taxon>Copepoda</taxon>
        <taxon>Siphonostomatoida</taxon>
        <taxon>Caligidae</taxon>
        <taxon>Lepeophtheirus</taxon>
    </lineage>
</organism>
<name>A0A0K2U6Z4_LEPSM</name>
<accession>A0A0K2U6Z4</accession>
<evidence type="ECO:0000313" key="2">
    <source>
        <dbReference type="EMBL" id="CDW33998.1"/>
    </source>
</evidence>
<proteinExistence type="predicted"/>
<feature type="compositionally biased region" description="Acidic residues" evidence="1">
    <location>
        <begin position="108"/>
        <end position="123"/>
    </location>
</feature>
<feature type="region of interest" description="Disordered" evidence="1">
    <location>
        <begin position="65"/>
        <end position="179"/>
    </location>
</feature>
<evidence type="ECO:0000256" key="1">
    <source>
        <dbReference type="SAM" id="MobiDB-lite"/>
    </source>
</evidence>
<dbReference type="SUPFAM" id="SSF101447">
    <property type="entry name" value="Formin homology 2 domain (FH2 domain)"/>
    <property type="match status" value="1"/>
</dbReference>
<feature type="compositionally biased region" description="Acidic residues" evidence="1">
    <location>
        <begin position="134"/>
        <end position="148"/>
    </location>
</feature>
<feature type="compositionally biased region" description="Low complexity" evidence="1">
    <location>
        <begin position="168"/>
        <end position="179"/>
    </location>
</feature>
<feature type="compositionally biased region" description="Acidic residues" evidence="1">
    <location>
        <begin position="25"/>
        <end position="34"/>
    </location>
</feature>
<feature type="region of interest" description="Disordered" evidence="1">
    <location>
        <begin position="218"/>
        <end position="240"/>
    </location>
</feature>
<feature type="compositionally biased region" description="Pro residues" evidence="1">
    <location>
        <begin position="149"/>
        <end position="167"/>
    </location>
</feature>
<sequence length="538" mass="59861">MSSFGGARPKTTTSSSRSSIGAVPLDEEEAEGNQDDDYVYMYCGRDLVIADLPKSLYELHLSDSHPTHHSVGLPTTNSNRSAHSSPPPPHLSVPPASGHHHVSHEQDSPDMDFLEMDFDEESVSESPSVSLHLEEDETGGVTEEEEEPLPPLRSVPPPPPPPPPPPQQQLCQSLSPSVVRSRSLNLPLAETKADMSACSRGNSDPGATHVDEIVSLNKLSQKETDSSKDDSDPSFEVNEDPPELTMIWTEEEVKTKATWSIETASTGSIAVMNVLRALNYTPEREDIINYFNSVRSSEQQTEEFSSSCLPCSDNSSEEPKGLTSYLFSCCMNSPNHKDLISVVNLYTKGQVVSRFFSTYPSRKFTPSLSKWLINWIQKGAIPVATINLREEKELFPGSWHYLMIFGVGPTGIYVTNPIVCAPEKFFLRYLSYPSEMVVDKSDILKRWHHETDLTPLRDIKDGRWREINVLGQVIHTLREECQKQPLGGTAPECIRIPCNHECGITLFMNQDSEYVSELLNSHELSETSSPSNLEVPSF</sequence>
<feature type="region of interest" description="Disordered" evidence="1">
    <location>
        <begin position="1"/>
        <end position="34"/>
    </location>
</feature>